<dbReference type="Pfam" id="PF00126">
    <property type="entry name" value="HTH_1"/>
    <property type="match status" value="1"/>
</dbReference>
<evidence type="ECO:0000256" key="5">
    <source>
        <dbReference type="ARBA" id="ARBA00023163"/>
    </source>
</evidence>
<evidence type="ECO:0000259" key="6">
    <source>
        <dbReference type="PROSITE" id="PS50931"/>
    </source>
</evidence>
<evidence type="ECO:0000313" key="8">
    <source>
        <dbReference type="Proteomes" id="UP000037511"/>
    </source>
</evidence>
<dbReference type="NCBIfam" id="NF008284">
    <property type="entry name" value="PRK11062.1"/>
    <property type="match status" value="1"/>
</dbReference>
<accession>A0AAW3ICF1</accession>
<dbReference type="InterPro" id="IPR036388">
    <property type="entry name" value="WH-like_DNA-bd_sf"/>
</dbReference>
<dbReference type="GO" id="GO:0003700">
    <property type="term" value="F:DNA-binding transcription factor activity"/>
    <property type="evidence" value="ECO:0007669"/>
    <property type="project" value="InterPro"/>
</dbReference>
<name>A0AAW3ICF1_9BURK</name>
<evidence type="ECO:0000256" key="1">
    <source>
        <dbReference type="ARBA" id="ARBA00009437"/>
    </source>
</evidence>
<dbReference type="RefSeq" id="WP_050445023.1">
    <property type="nucleotide sequence ID" value="NZ_CP034689.1"/>
</dbReference>
<gene>
    <name evidence="7" type="ORF">AFM18_01700</name>
</gene>
<dbReference type="EMBL" id="LGVG01000001">
    <property type="protein sequence ID" value="KNE29808.1"/>
    <property type="molecule type" value="Genomic_DNA"/>
</dbReference>
<evidence type="ECO:0000256" key="3">
    <source>
        <dbReference type="ARBA" id="ARBA00023125"/>
    </source>
</evidence>
<dbReference type="SUPFAM" id="SSF46785">
    <property type="entry name" value="Winged helix' DNA-binding domain"/>
    <property type="match status" value="1"/>
</dbReference>
<feature type="domain" description="HTH lysR-type" evidence="6">
    <location>
        <begin position="4"/>
        <end position="61"/>
    </location>
</feature>
<comment type="similarity">
    <text evidence="1">Belongs to the LysR transcriptional regulatory family.</text>
</comment>
<dbReference type="PROSITE" id="PS50931">
    <property type="entry name" value="HTH_LYSR"/>
    <property type="match status" value="1"/>
</dbReference>
<protein>
    <submittedName>
        <fullName evidence="7">LysR family transcriptional regulator</fullName>
    </submittedName>
</protein>
<reference evidence="7 8" key="1">
    <citation type="submission" date="2015-07" db="EMBL/GenBank/DDBJ databases">
        <title>Draft genome of Achromobacter spanius.</title>
        <authorList>
            <person name="Wang X."/>
        </authorList>
    </citation>
    <scope>NUCLEOTIDE SEQUENCE [LARGE SCALE GENOMIC DNA]</scope>
    <source>
        <strain evidence="7 8">CGMCC9173</strain>
    </source>
</reference>
<dbReference type="InterPro" id="IPR036390">
    <property type="entry name" value="WH_DNA-bd_sf"/>
</dbReference>
<dbReference type="Proteomes" id="UP000037511">
    <property type="component" value="Unassembled WGS sequence"/>
</dbReference>
<dbReference type="AlphaFoldDB" id="A0AAW3ICF1"/>
<dbReference type="InterPro" id="IPR000847">
    <property type="entry name" value="LysR_HTH_N"/>
</dbReference>
<dbReference type="PANTHER" id="PTHR30293:SF2">
    <property type="entry name" value="TRANSCRIPTIONAL ACTIVATOR PROTEIN NHAR"/>
    <property type="match status" value="1"/>
</dbReference>
<evidence type="ECO:0000256" key="4">
    <source>
        <dbReference type="ARBA" id="ARBA00023159"/>
    </source>
</evidence>
<keyword evidence="5" id="KW-0804">Transcription</keyword>
<dbReference type="InterPro" id="IPR005119">
    <property type="entry name" value="LysR_subst-bd"/>
</dbReference>
<proteinExistence type="inferred from homology"/>
<dbReference type="PANTHER" id="PTHR30293">
    <property type="entry name" value="TRANSCRIPTIONAL REGULATORY PROTEIN NAC-RELATED"/>
    <property type="match status" value="1"/>
</dbReference>
<sequence length="315" mass="35234">MVTLNYKHLRYFWVVAKAGSIARAAQQLQRTPQSISGQLQDLEYALGSALFRRVGRGLELTDIGRRTLQYADRIFTLGDELLDDLRDRPARQALDFRLGIAEGVPKSLVYRMIEPVLRLEENVRLICREGRLAFLLADLAVHRYDMVIADRPMPTHLNVRGFSHLLGESSLTFFGAPALLEQLSGRFPKMLDQAPFLLPGEDAAIRQRLLQWFDDHNIRPRIVGEFDDSALLNAFGQTGVGLFAAPTATAAFLVKQYRVRTIGGASAVKEQLYALTTERQLQHPAIIALRKAAQEDIFGASAPPRARNRTQAANT</sequence>
<dbReference type="Gene3D" id="1.10.10.10">
    <property type="entry name" value="Winged helix-like DNA-binding domain superfamily/Winged helix DNA-binding domain"/>
    <property type="match status" value="1"/>
</dbReference>
<keyword evidence="2" id="KW-0805">Transcription regulation</keyword>
<dbReference type="GO" id="GO:2000142">
    <property type="term" value="P:regulation of DNA-templated transcription initiation"/>
    <property type="evidence" value="ECO:0007669"/>
    <property type="project" value="TreeGrafter"/>
</dbReference>
<organism evidence="7 8">
    <name type="scientific">Achromobacter spanius</name>
    <dbReference type="NCBI Taxonomy" id="217203"/>
    <lineage>
        <taxon>Bacteria</taxon>
        <taxon>Pseudomonadati</taxon>
        <taxon>Pseudomonadota</taxon>
        <taxon>Betaproteobacteria</taxon>
        <taxon>Burkholderiales</taxon>
        <taxon>Alcaligenaceae</taxon>
        <taxon>Achromobacter</taxon>
    </lineage>
</organism>
<dbReference type="SUPFAM" id="SSF53850">
    <property type="entry name" value="Periplasmic binding protein-like II"/>
    <property type="match status" value="1"/>
</dbReference>
<dbReference type="Gene3D" id="3.40.190.290">
    <property type="match status" value="1"/>
</dbReference>
<keyword evidence="3" id="KW-0238">DNA-binding</keyword>
<keyword evidence="4" id="KW-0010">Activator</keyword>
<comment type="caution">
    <text evidence="7">The sequence shown here is derived from an EMBL/GenBank/DDBJ whole genome shotgun (WGS) entry which is preliminary data.</text>
</comment>
<dbReference type="Pfam" id="PF03466">
    <property type="entry name" value="LysR_substrate"/>
    <property type="match status" value="1"/>
</dbReference>
<evidence type="ECO:0000313" key="7">
    <source>
        <dbReference type="EMBL" id="KNE29808.1"/>
    </source>
</evidence>
<evidence type="ECO:0000256" key="2">
    <source>
        <dbReference type="ARBA" id="ARBA00023015"/>
    </source>
</evidence>
<dbReference type="GO" id="GO:0003677">
    <property type="term" value="F:DNA binding"/>
    <property type="evidence" value="ECO:0007669"/>
    <property type="project" value="UniProtKB-KW"/>
</dbReference>